<evidence type="ECO:0000259" key="3">
    <source>
        <dbReference type="PROSITE" id="PS50158"/>
    </source>
</evidence>
<keyword evidence="5" id="KW-1185">Reference proteome</keyword>
<dbReference type="PANTHER" id="PTHR31286">
    <property type="entry name" value="GLYCINE-RICH CELL WALL STRUCTURAL PROTEIN 1.8-LIKE"/>
    <property type="match status" value="1"/>
</dbReference>
<dbReference type="InterPro" id="IPR040256">
    <property type="entry name" value="At4g02000-like"/>
</dbReference>
<accession>A0A9Q0FHR4</accession>
<evidence type="ECO:0000313" key="4">
    <source>
        <dbReference type="EMBL" id="KAJ4830601.1"/>
    </source>
</evidence>
<feature type="region of interest" description="Disordered" evidence="2">
    <location>
        <begin position="1"/>
        <end position="60"/>
    </location>
</feature>
<feature type="region of interest" description="Disordered" evidence="2">
    <location>
        <begin position="395"/>
        <end position="416"/>
    </location>
</feature>
<evidence type="ECO:0000313" key="5">
    <source>
        <dbReference type="Proteomes" id="UP001141552"/>
    </source>
</evidence>
<reference evidence="4" key="2">
    <citation type="journal article" date="2023" name="Plants (Basel)">
        <title>Annotation of the Turnera subulata (Passifloraceae) Draft Genome Reveals the S-Locus Evolved after the Divergence of Turneroideae from Passifloroideae in a Stepwise Manner.</title>
        <authorList>
            <person name="Henning P.M."/>
            <person name="Roalson E.H."/>
            <person name="Mir W."/>
            <person name="McCubbin A.G."/>
            <person name="Shore J.S."/>
        </authorList>
    </citation>
    <scope>NUCLEOTIDE SEQUENCE</scope>
    <source>
        <strain evidence="4">F60SS</strain>
    </source>
</reference>
<dbReference type="Gene3D" id="4.10.60.10">
    <property type="entry name" value="Zinc finger, CCHC-type"/>
    <property type="match status" value="1"/>
</dbReference>
<evidence type="ECO:0000256" key="2">
    <source>
        <dbReference type="SAM" id="MobiDB-lite"/>
    </source>
</evidence>
<name>A0A9Q0FHR4_9ROSI</name>
<feature type="non-terminal residue" evidence="4">
    <location>
        <position position="1"/>
    </location>
</feature>
<feature type="compositionally biased region" description="Low complexity" evidence="2">
    <location>
        <begin position="35"/>
        <end position="58"/>
    </location>
</feature>
<dbReference type="PANTHER" id="PTHR31286:SF99">
    <property type="entry name" value="DUF4283 DOMAIN-CONTAINING PROTEIN"/>
    <property type="match status" value="1"/>
</dbReference>
<evidence type="ECO:0000256" key="1">
    <source>
        <dbReference type="PROSITE-ProRule" id="PRU00047"/>
    </source>
</evidence>
<keyword evidence="1" id="KW-0479">Metal-binding</keyword>
<feature type="compositionally biased region" description="Low complexity" evidence="2">
    <location>
        <begin position="8"/>
        <end position="27"/>
    </location>
</feature>
<keyword evidence="1" id="KW-0862">Zinc</keyword>
<dbReference type="InterPro" id="IPR001878">
    <property type="entry name" value="Znf_CCHC"/>
</dbReference>
<protein>
    <recommendedName>
        <fullName evidence="3">CCHC-type domain-containing protein</fullName>
    </recommendedName>
</protein>
<comment type="caution">
    <text evidence="4">The sequence shown here is derived from an EMBL/GenBank/DDBJ whole genome shotgun (WGS) entry which is preliminary data.</text>
</comment>
<dbReference type="AlphaFoldDB" id="A0A9Q0FHR4"/>
<feature type="domain" description="CCHC-type" evidence="3">
    <location>
        <begin position="275"/>
        <end position="289"/>
    </location>
</feature>
<gene>
    <name evidence="4" type="ORF">Tsubulata_040121</name>
</gene>
<dbReference type="EMBL" id="JAKUCV010005593">
    <property type="protein sequence ID" value="KAJ4830601.1"/>
    <property type="molecule type" value="Genomic_DNA"/>
</dbReference>
<dbReference type="GO" id="GO:0008270">
    <property type="term" value="F:zinc ion binding"/>
    <property type="evidence" value="ECO:0007669"/>
    <property type="project" value="UniProtKB-KW"/>
</dbReference>
<organism evidence="4 5">
    <name type="scientific">Turnera subulata</name>
    <dbReference type="NCBI Taxonomy" id="218843"/>
    <lineage>
        <taxon>Eukaryota</taxon>
        <taxon>Viridiplantae</taxon>
        <taxon>Streptophyta</taxon>
        <taxon>Embryophyta</taxon>
        <taxon>Tracheophyta</taxon>
        <taxon>Spermatophyta</taxon>
        <taxon>Magnoliopsida</taxon>
        <taxon>eudicotyledons</taxon>
        <taxon>Gunneridae</taxon>
        <taxon>Pentapetalae</taxon>
        <taxon>rosids</taxon>
        <taxon>fabids</taxon>
        <taxon>Malpighiales</taxon>
        <taxon>Passifloraceae</taxon>
        <taxon>Turnera</taxon>
    </lineage>
</organism>
<keyword evidence="1" id="KW-0863">Zinc-finger</keyword>
<dbReference type="Pfam" id="PF14111">
    <property type="entry name" value="DUF4283"/>
    <property type="match status" value="1"/>
</dbReference>
<dbReference type="OrthoDB" id="851886at2759"/>
<sequence>MSSPPPAGAGLLQPALSPSVPLSRLSPSSPPSSIPPSSLSSPTGTTMATSTQTATPTSIRDKLVAATSNSSTMEDDFEEQPDDITAFHTPEGPVVKLSERYRSMLHKRWANTLIVKLWGRRIGFKALCNKLPNLWKLRENVRVVDLANNFYFLRFSNREDYMHALTDGPWIVFDHCLTVEPWIPQFDPANHKIKSVVAWVQIPKLSCEYYDRRLLHTVCNMIGRLVRIDQNMQEAIRGRYARVTLETNLEKPLQSQVFVDSKWFHISYENVPQICFSCGHAGHVLANCPLQNSTNTNDNDQTGESVLASTVNFMDGGPRHASPSGVVTGGLAHQPRGEWMVAAPHQRRPPRAAQPQTRKETLTVKETPQFKSGIAGQSSGSRFDILTDYVPVARPTPTIKETGQNPRVPRKNKRPLPYECTQNPLSSISPVSSPSFSFVLPNQNPPKGQYFTNLLEKISFKPSKSNSMDTSFDTNGLGHKDIMDKEMPMSTDDFHLYMGAWRCTEKA</sequence>
<reference evidence="4" key="1">
    <citation type="submission" date="2022-02" db="EMBL/GenBank/DDBJ databases">
        <authorList>
            <person name="Henning P.M."/>
            <person name="McCubbin A.G."/>
            <person name="Shore J.S."/>
        </authorList>
    </citation>
    <scope>NUCLEOTIDE SEQUENCE</scope>
    <source>
        <strain evidence="4">F60SS</strain>
        <tissue evidence="4">Leaves</tissue>
    </source>
</reference>
<dbReference type="GO" id="GO:0003676">
    <property type="term" value="F:nucleic acid binding"/>
    <property type="evidence" value="ECO:0007669"/>
    <property type="project" value="InterPro"/>
</dbReference>
<proteinExistence type="predicted"/>
<dbReference type="InterPro" id="IPR025558">
    <property type="entry name" value="DUF4283"/>
</dbReference>
<dbReference type="PROSITE" id="PS50158">
    <property type="entry name" value="ZF_CCHC"/>
    <property type="match status" value="1"/>
</dbReference>
<dbReference type="Proteomes" id="UP001141552">
    <property type="component" value="Unassembled WGS sequence"/>
</dbReference>